<feature type="compositionally biased region" description="Low complexity" evidence="1">
    <location>
        <begin position="270"/>
        <end position="286"/>
    </location>
</feature>
<keyword evidence="4" id="KW-1185">Reference proteome</keyword>
<evidence type="ECO:0000256" key="2">
    <source>
        <dbReference type="SAM" id="SignalP"/>
    </source>
</evidence>
<reference evidence="3" key="1">
    <citation type="journal article" date="2021" name="Mol. Ecol. Resour.">
        <title>Apolygus lucorum genome provides insights into omnivorousness and mesophyll feeding.</title>
        <authorList>
            <person name="Liu Y."/>
            <person name="Liu H."/>
            <person name="Wang H."/>
            <person name="Huang T."/>
            <person name="Liu B."/>
            <person name="Yang B."/>
            <person name="Yin L."/>
            <person name="Li B."/>
            <person name="Zhang Y."/>
            <person name="Zhang S."/>
            <person name="Jiang F."/>
            <person name="Zhang X."/>
            <person name="Ren Y."/>
            <person name="Wang B."/>
            <person name="Wang S."/>
            <person name="Lu Y."/>
            <person name="Wu K."/>
            <person name="Fan W."/>
            <person name="Wang G."/>
        </authorList>
    </citation>
    <scope>NUCLEOTIDE SEQUENCE</scope>
    <source>
        <strain evidence="3">12Hb</strain>
    </source>
</reference>
<dbReference type="OrthoDB" id="10656003at2759"/>
<feature type="compositionally biased region" description="Polar residues" evidence="1">
    <location>
        <begin position="437"/>
        <end position="446"/>
    </location>
</feature>
<dbReference type="AlphaFoldDB" id="A0A8S9WYG6"/>
<proteinExistence type="predicted"/>
<feature type="compositionally biased region" description="Low complexity" evidence="1">
    <location>
        <begin position="414"/>
        <end position="435"/>
    </location>
</feature>
<feature type="region of interest" description="Disordered" evidence="1">
    <location>
        <begin position="408"/>
        <end position="503"/>
    </location>
</feature>
<feature type="compositionally biased region" description="Polar residues" evidence="1">
    <location>
        <begin position="461"/>
        <end position="471"/>
    </location>
</feature>
<feature type="compositionally biased region" description="Basic and acidic residues" evidence="1">
    <location>
        <begin position="314"/>
        <end position="328"/>
    </location>
</feature>
<organism evidence="3 4">
    <name type="scientific">Apolygus lucorum</name>
    <name type="common">Small green plant bug</name>
    <name type="synonym">Lygocoris lucorum</name>
    <dbReference type="NCBI Taxonomy" id="248454"/>
    <lineage>
        <taxon>Eukaryota</taxon>
        <taxon>Metazoa</taxon>
        <taxon>Ecdysozoa</taxon>
        <taxon>Arthropoda</taxon>
        <taxon>Hexapoda</taxon>
        <taxon>Insecta</taxon>
        <taxon>Pterygota</taxon>
        <taxon>Neoptera</taxon>
        <taxon>Paraneoptera</taxon>
        <taxon>Hemiptera</taxon>
        <taxon>Heteroptera</taxon>
        <taxon>Panheteroptera</taxon>
        <taxon>Cimicomorpha</taxon>
        <taxon>Miridae</taxon>
        <taxon>Mirini</taxon>
        <taxon>Apolygus</taxon>
    </lineage>
</organism>
<comment type="caution">
    <text evidence="3">The sequence shown here is derived from an EMBL/GenBank/DDBJ whole genome shotgun (WGS) entry which is preliminary data.</text>
</comment>
<evidence type="ECO:0000313" key="4">
    <source>
        <dbReference type="Proteomes" id="UP000466442"/>
    </source>
</evidence>
<feature type="chain" id="PRO_5035828949" evidence="2">
    <location>
        <begin position="20"/>
        <end position="503"/>
    </location>
</feature>
<evidence type="ECO:0000313" key="3">
    <source>
        <dbReference type="EMBL" id="KAF6201782.1"/>
    </source>
</evidence>
<accession>A0A8S9WYG6</accession>
<sequence>MIPLKIILLLNWCSSLLRSALPVRGEYITQLGRRSAVTWSECVPVRANMTSLLKIGLMLMAVTLLLVLVHPADADEDVKRKRVIIKVPHRVKHIYHHHTKKVHVSKKKPKPKPKKKKPHKHVHVVVEEEEIVQPIKSWKTIHSPFKKGKSMGWGDWNASPSGFKQTVRHPDDFSFGRESSHHEEDFVFEDDHDARESRPYGRPHNRGSSNSSGGGGGGKRTRKGSRGNSYRNHEDPSFEASYEVYHHYDDEDYDGDRPRRKPKSKMSGVPRPNGRGGPPNRSNYGRTTRRPRVEEKYREPDEYDELYERGPAYPEHKEHPSWHDRSRNYADQTESGGLASNQNIWNLPKVPEVKEYIDDVNDTPDPGVRFQNGGGFYPSAYNPITTITASVVENPPAIPPAVHEYPANPPFPDFPANNGFNNFRPPSPQQRPVVPTLQPQQPSRPTKNNKFNKKHKKNPGYLSQVSQTSEGLTVGYQSHVGHSSDIESPSSSFQSVSYGNTKK</sequence>
<dbReference type="EMBL" id="WIXP02000012">
    <property type="protein sequence ID" value="KAF6201782.1"/>
    <property type="molecule type" value="Genomic_DNA"/>
</dbReference>
<feature type="compositionally biased region" description="Polar residues" evidence="1">
    <location>
        <begin position="486"/>
        <end position="503"/>
    </location>
</feature>
<dbReference type="Proteomes" id="UP000466442">
    <property type="component" value="Linkage Group LG12"/>
</dbReference>
<feature type="region of interest" description="Disordered" evidence="1">
    <location>
        <begin position="98"/>
        <end position="121"/>
    </location>
</feature>
<protein>
    <submittedName>
        <fullName evidence="3">Uncharacterized protein</fullName>
    </submittedName>
</protein>
<evidence type="ECO:0000256" key="1">
    <source>
        <dbReference type="SAM" id="MobiDB-lite"/>
    </source>
</evidence>
<feature type="region of interest" description="Disordered" evidence="1">
    <location>
        <begin position="162"/>
        <end position="343"/>
    </location>
</feature>
<keyword evidence="2" id="KW-0732">Signal</keyword>
<feature type="compositionally biased region" description="Basic and acidic residues" evidence="1">
    <location>
        <begin position="168"/>
        <end position="185"/>
    </location>
</feature>
<gene>
    <name evidence="3" type="ORF">GE061_004177</name>
</gene>
<name>A0A8S9WYG6_APOLU</name>
<feature type="signal peptide" evidence="2">
    <location>
        <begin position="1"/>
        <end position="19"/>
    </location>
</feature>
<feature type="compositionally biased region" description="Basic and acidic residues" evidence="1">
    <location>
        <begin position="291"/>
        <end position="300"/>
    </location>
</feature>
<feature type="compositionally biased region" description="Polar residues" evidence="1">
    <location>
        <begin position="329"/>
        <end position="343"/>
    </location>
</feature>